<keyword evidence="1" id="KW-0479">Metal-binding</keyword>
<dbReference type="PANTHER" id="PTHR46347">
    <property type="entry name" value="RING/FYVE/PHD ZINC FINGER SUPERFAMILY PROTEIN"/>
    <property type="match status" value="1"/>
</dbReference>
<dbReference type="EMBL" id="OVEO01000004">
    <property type="protein sequence ID" value="SPQ95624.1"/>
    <property type="molecule type" value="Genomic_DNA"/>
</dbReference>
<organism evidence="7 8">
    <name type="scientific">Plasmodiophora brassicae</name>
    <name type="common">Clubroot disease agent</name>
    <dbReference type="NCBI Taxonomy" id="37360"/>
    <lineage>
        <taxon>Eukaryota</taxon>
        <taxon>Sar</taxon>
        <taxon>Rhizaria</taxon>
        <taxon>Endomyxa</taxon>
        <taxon>Phytomyxea</taxon>
        <taxon>Plasmodiophorida</taxon>
        <taxon>Plasmodiophoridae</taxon>
        <taxon>Plasmodiophora</taxon>
    </lineage>
</organism>
<feature type="transmembrane region" description="Helical" evidence="5">
    <location>
        <begin position="214"/>
        <end position="237"/>
    </location>
</feature>
<keyword evidence="3" id="KW-0862">Zinc</keyword>
<gene>
    <name evidence="7" type="ORF">PLBR_LOCUS2839</name>
</gene>
<feature type="domain" description="RING-CH-type" evidence="6">
    <location>
        <begin position="133"/>
        <end position="200"/>
    </location>
</feature>
<keyword evidence="2" id="KW-0863">Zinc-finger</keyword>
<geneLocation type="mitochondrion" evidence="7"/>
<dbReference type="InterPro" id="IPR013083">
    <property type="entry name" value="Znf_RING/FYVE/PHD"/>
</dbReference>
<evidence type="ECO:0000256" key="4">
    <source>
        <dbReference type="SAM" id="MobiDB-lite"/>
    </source>
</evidence>
<name>A0A3P3Y681_PLABS</name>
<keyword evidence="5" id="KW-1133">Transmembrane helix</keyword>
<dbReference type="SUPFAM" id="SSF57850">
    <property type="entry name" value="RING/U-box"/>
    <property type="match status" value="1"/>
</dbReference>
<evidence type="ECO:0000256" key="2">
    <source>
        <dbReference type="ARBA" id="ARBA00022771"/>
    </source>
</evidence>
<feature type="transmembrane region" description="Helical" evidence="5">
    <location>
        <begin position="267"/>
        <end position="285"/>
    </location>
</feature>
<dbReference type="Proteomes" id="UP000290189">
    <property type="component" value="Unassembled WGS sequence"/>
</dbReference>
<keyword evidence="5" id="KW-0812">Transmembrane</keyword>
<evidence type="ECO:0000259" key="6">
    <source>
        <dbReference type="PROSITE" id="PS51292"/>
    </source>
</evidence>
<evidence type="ECO:0000313" key="7">
    <source>
        <dbReference type="EMBL" id="SPQ95624.1"/>
    </source>
</evidence>
<evidence type="ECO:0000256" key="1">
    <source>
        <dbReference type="ARBA" id="ARBA00022723"/>
    </source>
</evidence>
<keyword evidence="7" id="KW-0496">Mitochondrion</keyword>
<dbReference type="GO" id="GO:0008270">
    <property type="term" value="F:zinc ion binding"/>
    <property type="evidence" value="ECO:0007669"/>
    <property type="project" value="UniProtKB-KW"/>
</dbReference>
<keyword evidence="5" id="KW-0472">Membrane</keyword>
<feature type="region of interest" description="Disordered" evidence="4">
    <location>
        <begin position="100"/>
        <end position="135"/>
    </location>
</feature>
<reference evidence="7 8" key="1">
    <citation type="submission" date="2018-03" db="EMBL/GenBank/DDBJ databases">
        <authorList>
            <person name="Fogelqvist J."/>
        </authorList>
    </citation>
    <scope>NUCLEOTIDE SEQUENCE [LARGE SCALE GENOMIC DNA]</scope>
</reference>
<dbReference type="PANTHER" id="PTHR46347:SF1">
    <property type="entry name" value="RING_FYVE_PHD ZINC FINGER SUPERFAMILY PROTEIN"/>
    <property type="match status" value="1"/>
</dbReference>
<dbReference type="AlphaFoldDB" id="A0A3P3Y681"/>
<dbReference type="PROSITE" id="PS51292">
    <property type="entry name" value="ZF_RING_CH"/>
    <property type="match status" value="1"/>
</dbReference>
<evidence type="ECO:0000313" key="8">
    <source>
        <dbReference type="Proteomes" id="UP000290189"/>
    </source>
</evidence>
<accession>A0A3P3Y681</accession>
<sequence length="358" mass="39426">MQWVWTWHSAVCAANDRISAWSGYSSLAMIIGVVYDGGRLRVEVDDASPLQALLDAVAAVDGRYAGGSLQAQAGSSEMLTDLSVPVGSVLAHGTTVFARIRPPEGPGQQASPATHAEDSRVPPANSEPHATSAGGSRNNICRICHDAEETKESGRLFSPCKCAGTMKHVHVTCLNEWRRMSSNPQSFYQCDQCLYRYSLHRATWALWLMSESTVLLAAAALSALLTMLTAVLVQIIVPDMAIRVYMAGRFVPPWHVYHHWSAPYFDFYIAGAAGVACIGAGMYLISEYRMMRDRDDGWRHLVHFGLWLASLSHQHLARVGMIVGLAVSYKNLFDIARQQCLHWSTTYGEMLLEVHANS</sequence>
<proteinExistence type="predicted"/>
<dbReference type="CDD" id="cd16495">
    <property type="entry name" value="RING_CH-C4HC3_MARCH"/>
    <property type="match status" value="1"/>
</dbReference>
<protein>
    <recommendedName>
        <fullName evidence="6">RING-CH-type domain-containing protein</fullName>
    </recommendedName>
</protein>
<dbReference type="Pfam" id="PF12906">
    <property type="entry name" value="RINGv"/>
    <property type="match status" value="1"/>
</dbReference>
<evidence type="ECO:0000256" key="3">
    <source>
        <dbReference type="ARBA" id="ARBA00022833"/>
    </source>
</evidence>
<dbReference type="SMART" id="SM00744">
    <property type="entry name" value="RINGv"/>
    <property type="match status" value="1"/>
</dbReference>
<evidence type="ECO:0000256" key="5">
    <source>
        <dbReference type="SAM" id="Phobius"/>
    </source>
</evidence>
<dbReference type="Gene3D" id="3.30.40.10">
    <property type="entry name" value="Zinc/RING finger domain, C3HC4 (zinc finger)"/>
    <property type="match status" value="1"/>
</dbReference>
<dbReference type="InterPro" id="IPR011016">
    <property type="entry name" value="Znf_RING-CH"/>
</dbReference>